<keyword evidence="4" id="KW-1133">Transmembrane helix</keyword>
<dbReference type="PROSITE" id="PS50845">
    <property type="entry name" value="RETICULON"/>
    <property type="match status" value="1"/>
</dbReference>
<reference evidence="9" key="1">
    <citation type="submission" date="2025-08" db="UniProtKB">
        <authorList>
            <consortium name="RefSeq"/>
        </authorList>
    </citation>
    <scope>IDENTIFICATION</scope>
    <source>
        <tissue evidence="9">Fruit stalk</tissue>
    </source>
</reference>
<dbReference type="Proteomes" id="UP000515121">
    <property type="component" value="Unplaced"/>
</dbReference>
<dbReference type="PANTHER" id="PTHR10994:SF145">
    <property type="entry name" value="RETICULON-LIKE PROTEIN B13"/>
    <property type="match status" value="1"/>
</dbReference>
<dbReference type="InterPro" id="IPR003388">
    <property type="entry name" value="Reticulon"/>
</dbReference>
<evidence type="ECO:0000313" key="9">
    <source>
        <dbReference type="RefSeq" id="XP_022751305.1"/>
    </source>
</evidence>
<keyword evidence="2" id="KW-0812">Transmembrane</keyword>
<dbReference type="KEGG" id="dzi:111300004"/>
<protein>
    <recommendedName>
        <fullName evidence="6">Reticulon-like protein</fullName>
    </recommendedName>
</protein>
<evidence type="ECO:0000256" key="2">
    <source>
        <dbReference type="ARBA" id="ARBA00022692"/>
    </source>
</evidence>
<dbReference type="PANTHER" id="PTHR10994">
    <property type="entry name" value="RETICULON"/>
    <property type="match status" value="1"/>
</dbReference>
<feature type="domain" description="Reticulon" evidence="7">
    <location>
        <begin position="1"/>
        <end position="97"/>
    </location>
</feature>
<dbReference type="InterPro" id="IPR045064">
    <property type="entry name" value="Reticulon-like"/>
</dbReference>
<dbReference type="GO" id="GO:0005789">
    <property type="term" value="C:endoplasmic reticulum membrane"/>
    <property type="evidence" value="ECO:0007669"/>
    <property type="project" value="UniProtKB-SubCell"/>
</dbReference>
<evidence type="ECO:0000313" key="8">
    <source>
        <dbReference type="Proteomes" id="UP000515121"/>
    </source>
</evidence>
<evidence type="ECO:0000256" key="1">
    <source>
        <dbReference type="ARBA" id="ARBA00004477"/>
    </source>
</evidence>
<accession>A0A6P5ZFM6</accession>
<keyword evidence="5" id="KW-0472">Membrane</keyword>
<proteinExistence type="predicted"/>
<name>A0A6P5ZFM6_DURZI</name>
<dbReference type="OrthoDB" id="567788at2759"/>
<organism evidence="8 9">
    <name type="scientific">Durio zibethinus</name>
    <name type="common">Durian</name>
    <dbReference type="NCBI Taxonomy" id="66656"/>
    <lineage>
        <taxon>Eukaryota</taxon>
        <taxon>Viridiplantae</taxon>
        <taxon>Streptophyta</taxon>
        <taxon>Embryophyta</taxon>
        <taxon>Tracheophyta</taxon>
        <taxon>Spermatophyta</taxon>
        <taxon>Magnoliopsida</taxon>
        <taxon>eudicotyledons</taxon>
        <taxon>Gunneridae</taxon>
        <taxon>Pentapetalae</taxon>
        <taxon>rosids</taxon>
        <taxon>malvids</taxon>
        <taxon>Malvales</taxon>
        <taxon>Malvaceae</taxon>
        <taxon>Helicteroideae</taxon>
        <taxon>Durio</taxon>
    </lineage>
</organism>
<sequence>MFHVTVEEDWFAFARTVAGLLLLSNVGSFFDLLTLLYIGTKMVMTVPVIYVKYGDQIKRCGERVKAQFRRIYEMFEEKMMRKMKKKIFKQEKEKKVE</sequence>
<gene>
    <name evidence="9" type="primary">LOC111300004</name>
</gene>
<evidence type="ECO:0000259" key="7">
    <source>
        <dbReference type="PROSITE" id="PS50845"/>
    </source>
</evidence>
<keyword evidence="3 6" id="KW-0256">Endoplasmic reticulum</keyword>
<evidence type="ECO:0000256" key="5">
    <source>
        <dbReference type="ARBA" id="ARBA00023136"/>
    </source>
</evidence>
<dbReference type="Pfam" id="PF02453">
    <property type="entry name" value="Reticulon"/>
    <property type="match status" value="1"/>
</dbReference>
<dbReference type="RefSeq" id="XP_022751305.1">
    <property type="nucleotide sequence ID" value="XM_022895570.1"/>
</dbReference>
<keyword evidence="8" id="KW-1185">Reference proteome</keyword>
<evidence type="ECO:0000256" key="3">
    <source>
        <dbReference type="ARBA" id="ARBA00022824"/>
    </source>
</evidence>
<evidence type="ECO:0000256" key="6">
    <source>
        <dbReference type="RuleBase" id="RU363132"/>
    </source>
</evidence>
<dbReference type="AlphaFoldDB" id="A0A6P5ZFM6"/>
<comment type="subcellular location">
    <subcellularLocation>
        <location evidence="1 6">Endoplasmic reticulum membrane</location>
        <topology evidence="1 6">Multi-pass membrane protein</topology>
    </subcellularLocation>
</comment>
<evidence type="ECO:0000256" key="4">
    <source>
        <dbReference type="ARBA" id="ARBA00022989"/>
    </source>
</evidence>
<dbReference type="GeneID" id="111300004"/>
<dbReference type="GO" id="GO:0009617">
    <property type="term" value="P:response to bacterium"/>
    <property type="evidence" value="ECO:0007669"/>
    <property type="project" value="InterPro"/>
</dbReference>